<evidence type="ECO:0000259" key="2">
    <source>
        <dbReference type="PROSITE" id="PS50102"/>
    </source>
</evidence>
<dbReference type="SUPFAM" id="SSF54928">
    <property type="entry name" value="RNA-binding domain, RBD"/>
    <property type="match status" value="1"/>
</dbReference>
<dbReference type="Pfam" id="PF00076">
    <property type="entry name" value="RRM_1"/>
    <property type="match status" value="1"/>
</dbReference>
<dbReference type="AlphaFoldDB" id="A0A9W9YLP9"/>
<dbReference type="Proteomes" id="UP001163046">
    <property type="component" value="Unassembled WGS sequence"/>
</dbReference>
<dbReference type="Gene3D" id="3.30.70.330">
    <property type="match status" value="1"/>
</dbReference>
<dbReference type="InterPro" id="IPR035979">
    <property type="entry name" value="RBD_domain_sf"/>
</dbReference>
<accession>A0A9W9YLP9</accession>
<comment type="caution">
    <text evidence="3">The sequence shown here is derived from an EMBL/GenBank/DDBJ whole genome shotgun (WGS) entry which is preliminary data.</text>
</comment>
<dbReference type="InterPro" id="IPR000504">
    <property type="entry name" value="RRM_dom"/>
</dbReference>
<organism evidence="3 4">
    <name type="scientific">Desmophyllum pertusum</name>
    <dbReference type="NCBI Taxonomy" id="174260"/>
    <lineage>
        <taxon>Eukaryota</taxon>
        <taxon>Metazoa</taxon>
        <taxon>Cnidaria</taxon>
        <taxon>Anthozoa</taxon>
        <taxon>Hexacorallia</taxon>
        <taxon>Scleractinia</taxon>
        <taxon>Caryophylliina</taxon>
        <taxon>Caryophylliidae</taxon>
        <taxon>Desmophyllum</taxon>
    </lineage>
</organism>
<proteinExistence type="predicted"/>
<dbReference type="PANTHER" id="PTHR15241">
    <property type="entry name" value="TRANSFORMER-2-RELATED"/>
    <property type="match status" value="1"/>
</dbReference>
<dbReference type="SMART" id="SM00360">
    <property type="entry name" value="RRM"/>
    <property type="match status" value="1"/>
</dbReference>
<evidence type="ECO:0000256" key="1">
    <source>
        <dbReference type="PROSITE-ProRule" id="PRU00176"/>
    </source>
</evidence>
<feature type="non-terminal residue" evidence="3">
    <location>
        <position position="1"/>
    </location>
</feature>
<evidence type="ECO:0000313" key="4">
    <source>
        <dbReference type="Proteomes" id="UP001163046"/>
    </source>
</evidence>
<keyword evidence="4" id="KW-1185">Reference proteome</keyword>
<dbReference type="GO" id="GO:0003723">
    <property type="term" value="F:RNA binding"/>
    <property type="evidence" value="ECO:0007669"/>
    <property type="project" value="UniProtKB-UniRule"/>
</dbReference>
<protein>
    <submittedName>
        <fullName evidence="3">Cinnamyl-alcohol dehydrogenase Flavonol reductase/cinnamoyl-CoA reductase</fullName>
    </submittedName>
</protein>
<feature type="domain" description="RRM" evidence="2">
    <location>
        <begin position="6"/>
        <end position="70"/>
    </location>
</feature>
<gene>
    <name evidence="3" type="primary">GRP1</name>
    <name evidence="3" type="ORF">OS493_024359</name>
</gene>
<sequence>MGDEEHKIYVGSLSFKTDDNSLREYFETQVDVVEAKVINDRETGRSRGFGFVTLHSEEDVRKAINELHDT</sequence>
<dbReference type="PROSITE" id="PS50102">
    <property type="entry name" value="RRM"/>
    <property type="match status" value="1"/>
</dbReference>
<dbReference type="OrthoDB" id="4207594at2759"/>
<keyword evidence="1" id="KW-0694">RNA-binding</keyword>
<name>A0A9W9YLP9_9CNID</name>
<dbReference type="EMBL" id="MU827320">
    <property type="protein sequence ID" value="KAJ7357551.1"/>
    <property type="molecule type" value="Genomic_DNA"/>
</dbReference>
<dbReference type="PANTHER" id="PTHR15241:SF304">
    <property type="entry name" value="RRM DOMAIN-CONTAINING PROTEIN"/>
    <property type="match status" value="1"/>
</dbReference>
<dbReference type="InterPro" id="IPR012677">
    <property type="entry name" value="Nucleotide-bd_a/b_plait_sf"/>
</dbReference>
<reference evidence="3" key="1">
    <citation type="submission" date="2023-01" db="EMBL/GenBank/DDBJ databases">
        <title>Genome assembly of the deep-sea coral Lophelia pertusa.</title>
        <authorList>
            <person name="Herrera S."/>
            <person name="Cordes E."/>
        </authorList>
    </citation>
    <scope>NUCLEOTIDE SEQUENCE</scope>
    <source>
        <strain evidence="3">USNM1676648</strain>
        <tissue evidence="3">Polyp</tissue>
    </source>
</reference>
<evidence type="ECO:0000313" key="3">
    <source>
        <dbReference type="EMBL" id="KAJ7357551.1"/>
    </source>
</evidence>